<gene>
    <name evidence="3" type="ORF">ACFORJ_02265</name>
</gene>
<dbReference type="Proteomes" id="UP001595751">
    <property type="component" value="Unassembled WGS sequence"/>
</dbReference>
<evidence type="ECO:0000256" key="1">
    <source>
        <dbReference type="SAM" id="MobiDB-lite"/>
    </source>
</evidence>
<evidence type="ECO:0008006" key="5">
    <source>
        <dbReference type="Google" id="ProtNLM"/>
    </source>
</evidence>
<feature type="transmembrane region" description="Helical" evidence="2">
    <location>
        <begin position="20"/>
        <end position="41"/>
    </location>
</feature>
<dbReference type="EMBL" id="JBHRZN010000001">
    <property type="protein sequence ID" value="MFC3848993.1"/>
    <property type="molecule type" value="Genomic_DNA"/>
</dbReference>
<dbReference type="RefSeq" id="WP_048743014.1">
    <property type="nucleotide sequence ID" value="NZ_CP047211.1"/>
</dbReference>
<comment type="caution">
    <text evidence="3">The sequence shown here is derived from an EMBL/GenBank/DDBJ whole genome shotgun (WGS) entry which is preliminary data.</text>
</comment>
<reference evidence="4" key="1">
    <citation type="journal article" date="2019" name="Int. J. Syst. Evol. Microbiol.">
        <title>The Global Catalogue of Microorganisms (GCM) 10K type strain sequencing project: providing services to taxonomists for standard genome sequencing and annotation.</title>
        <authorList>
            <consortium name="The Broad Institute Genomics Platform"/>
            <consortium name="The Broad Institute Genome Sequencing Center for Infectious Disease"/>
            <person name="Wu L."/>
            <person name="Ma J."/>
        </authorList>
    </citation>
    <scope>NUCLEOTIDE SEQUENCE [LARGE SCALE GENOMIC DNA]</scope>
    <source>
        <strain evidence="4">CCUG 53252</strain>
    </source>
</reference>
<proteinExistence type="predicted"/>
<evidence type="ECO:0000256" key="2">
    <source>
        <dbReference type="SAM" id="Phobius"/>
    </source>
</evidence>
<keyword evidence="4" id="KW-1185">Reference proteome</keyword>
<sequence>MTQQWYPSQQPPRQQNGPLYALIALVAVMAVALGVVAVMAFGGGFGGDDAANVADSGEMQAPPAPRPTAAAPAPETVTETERVRERERDSGGGPVWGPNAAYQYCGNGAVTGTSTTSCPFAKKVTDAVWRANVGASHLTVRAYSPTTNKTYTMNCTLGSMSGRDATYKCTGGNNAVVFVGVAG</sequence>
<feature type="region of interest" description="Disordered" evidence="1">
    <location>
        <begin position="53"/>
        <end position="94"/>
    </location>
</feature>
<evidence type="ECO:0000313" key="4">
    <source>
        <dbReference type="Proteomes" id="UP001595751"/>
    </source>
</evidence>
<keyword evidence="2" id="KW-1133">Transmembrane helix</keyword>
<keyword evidence="2" id="KW-0472">Membrane</keyword>
<name>A0ABV7ZKC4_9CORY</name>
<feature type="compositionally biased region" description="Low complexity" evidence="1">
    <location>
        <begin position="67"/>
        <end position="77"/>
    </location>
</feature>
<keyword evidence="2" id="KW-0812">Transmembrane</keyword>
<organism evidence="3 4">
    <name type="scientific">Corynebacterium hansenii</name>
    <dbReference type="NCBI Taxonomy" id="394964"/>
    <lineage>
        <taxon>Bacteria</taxon>
        <taxon>Bacillati</taxon>
        <taxon>Actinomycetota</taxon>
        <taxon>Actinomycetes</taxon>
        <taxon>Mycobacteriales</taxon>
        <taxon>Corynebacteriaceae</taxon>
        <taxon>Corynebacterium</taxon>
    </lineage>
</organism>
<feature type="compositionally biased region" description="Basic and acidic residues" evidence="1">
    <location>
        <begin position="79"/>
        <end position="90"/>
    </location>
</feature>
<accession>A0ABV7ZKC4</accession>
<evidence type="ECO:0000313" key="3">
    <source>
        <dbReference type="EMBL" id="MFC3848993.1"/>
    </source>
</evidence>
<protein>
    <recommendedName>
        <fullName evidence="5">Secreted protein</fullName>
    </recommendedName>
</protein>